<evidence type="ECO:0000256" key="1">
    <source>
        <dbReference type="ARBA" id="ARBA00023277"/>
    </source>
</evidence>
<comment type="caution">
    <text evidence="4">The sequence shown here is derived from an EMBL/GenBank/DDBJ whole genome shotgun (WGS) entry which is preliminary data.</text>
</comment>
<dbReference type="GO" id="GO:0005516">
    <property type="term" value="F:calmodulin binding"/>
    <property type="evidence" value="ECO:0007669"/>
    <property type="project" value="UniProtKB-KW"/>
</dbReference>
<keyword evidence="2" id="KW-0449">Lipoprotein</keyword>
<dbReference type="GO" id="GO:0005977">
    <property type="term" value="P:glycogen metabolic process"/>
    <property type="evidence" value="ECO:0007669"/>
    <property type="project" value="UniProtKB-KW"/>
</dbReference>
<dbReference type="InterPro" id="IPR045583">
    <property type="entry name" value="KPBA/B_C"/>
</dbReference>
<dbReference type="PANTHER" id="PTHR10749:SF7">
    <property type="entry name" value="PHOSPHORYLASE B KINASE REGULATORY SUBUNIT ALPHA-RELATED"/>
    <property type="match status" value="1"/>
</dbReference>
<keyword evidence="2" id="KW-1003">Cell membrane</keyword>
<comment type="pathway">
    <text evidence="2">Glycan biosynthesis; glycogen metabolism.</text>
</comment>
<dbReference type="GO" id="GO:0005886">
    <property type="term" value="C:plasma membrane"/>
    <property type="evidence" value="ECO:0007669"/>
    <property type="project" value="UniProtKB-SubCell"/>
</dbReference>
<dbReference type="GO" id="GO:0005964">
    <property type="term" value="C:phosphorylase kinase complex"/>
    <property type="evidence" value="ECO:0007669"/>
    <property type="project" value="TreeGrafter"/>
</dbReference>
<protein>
    <recommendedName>
        <fullName evidence="2">Phosphorylase b kinase regulatory subunit</fullName>
    </recommendedName>
</protein>
<dbReference type="PANTHER" id="PTHR10749">
    <property type="entry name" value="PHOSPHORYLASE B KINASE REGULATORY SUBUNIT"/>
    <property type="match status" value="1"/>
</dbReference>
<name>A0AAV2PMS6_MEGNR</name>
<comment type="subcellular location">
    <subcellularLocation>
        <location evidence="2">Cell membrane</location>
        <topology evidence="2">Lipid-anchor</topology>
        <orientation evidence="2">Cytoplasmic side</orientation>
    </subcellularLocation>
</comment>
<evidence type="ECO:0000313" key="4">
    <source>
        <dbReference type="EMBL" id="CAL4062107.1"/>
    </source>
</evidence>
<accession>A0AAV2PMS6</accession>
<keyword evidence="2" id="KW-0472">Membrane</keyword>
<organism evidence="4 5">
    <name type="scientific">Meganyctiphanes norvegica</name>
    <name type="common">Northern krill</name>
    <name type="synonym">Thysanopoda norvegica</name>
    <dbReference type="NCBI Taxonomy" id="48144"/>
    <lineage>
        <taxon>Eukaryota</taxon>
        <taxon>Metazoa</taxon>
        <taxon>Ecdysozoa</taxon>
        <taxon>Arthropoda</taxon>
        <taxon>Crustacea</taxon>
        <taxon>Multicrustacea</taxon>
        <taxon>Malacostraca</taxon>
        <taxon>Eumalacostraca</taxon>
        <taxon>Eucarida</taxon>
        <taxon>Euphausiacea</taxon>
        <taxon>Euphausiidae</taxon>
        <taxon>Meganyctiphanes</taxon>
    </lineage>
</organism>
<keyword evidence="1 2" id="KW-0119">Carbohydrate metabolism</keyword>
<proteinExistence type="inferred from homology"/>
<evidence type="ECO:0000313" key="5">
    <source>
        <dbReference type="Proteomes" id="UP001497623"/>
    </source>
</evidence>
<dbReference type="Proteomes" id="UP001497623">
    <property type="component" value="Unassembled WGS sequence"/>
</dbReference>
<dbReference type="EMBL" id="CAXKWB010000728">
    <property type="protein sequence ID" value="CAL4062107.1"/>
    <property type="molecule type" value="Genomic_DNA"/>
</dbReference>
<keyword evidence="5" id="KW-1185">Reference proteome</keyword>
<gene>
    <name evidence="4" type="ORF">MNOR_LOCUS2406</name>
</gene>
<keyword evidence="2" id="KW-0112">Calmodulin-binding</keyword>
<dbReference type="AlphaFoldDB" id="A0AAV2PMS6"/>
<dbReference type="InterPro" id="IPR008734">
    <property type="entry name" value="PHK_A/B_su"/>
</dbReference>
<keyword evidence="2" id="KW-0321">Glycogen metabolism</keyword>
<feature type="non-terminal residue" evidence="4">
    <location>
        <position position="111"/>
    </location>
</feature>
<dbReference type="Pfam" id="PF19292">
    <property type="entry name" value="KPBB_C"/>
    <property type="match status" value="1"/>
</dbReference>
<sequence>MTAGELKFALEVETVLNTIPQPEYRQLVVEALMVLSLVTEYHVTAWLGDIVSAQDIVHVANNIFLQDQRAQDGDATGCCARDKRELGVAGGLACGGAAYICLHFYDSAPSG</sequence>
<feature type="domain" description="Phosphorylase b kinase regulatory subunit alpha/beta C-terminal" evidence="3">
    <location>
        <begin position="1"/>
        <end position="70"/>
    </location>
</feature>
<keyword evidence="2" id="KW-0636">Prenylation</keyword>
<comment type="similarity">
    <text evidence="2">Belongs to the phosphorylase b kinase regulatory chain family.</text>
</comment>
<comment type="function">
    <text evidence="2">Phosphorylase b kinase catalyzes the phosphorylation of serine in certain substrates, including troponin I.</text>
</comment>
<evidence type="ECO:0000259" key="3">
    <source>
        <dbReference type="Pfam" id="PF19292"/>
    </source>
</evidence>
<reference evidence="4 5" key="1">
    <citation type="submission" date="2024-05" db="EMBL/GenBank/DDBJ databases">
        <authorList>
            <person name="Wallberg A."/>
        </authorList>
    </citation>
    <scope>NUCLEOTIDE SEQUENCE [LARGE SCALE GENOMIC DNA]</scope>
</reference>
<evidence type="ECO:0000256" key="2">
    <source>
        <dbReference type="RuleBase" id="RU364123"/>
    </source>
</evidence>